<name>A0A1H6R7Z3_9RHOB</name>
<dbReference type="EMBL" id="FNYD01000001">
    <property type="protein sequence ID" value="SEI47745.1"/>
    <property type="molecule type" value="Genomic_DNA"/>
</dbReference>
<dbReference type="CDD" id="cd00093">
    <property type="entry name" value="HTH_XRE"/>
    <property type="match status" value="1"/>
</dbReference>
<sequence>MLNSPRNPSELRNVFGQNLRRLSKSHNSISDLSRKLGINRTQFNRYLSGESFPRPDVLDRICRFFGVDARILLEPVDQIVTGGQILTGPILADFLGSSHENLRESDFPSGFYRFARRSFVDTTRFVVGLVYVFRKNGFAYVRGYEAKEALRQQHLPCDPRAREFRGSISRQGEGIALLISGRNGATGSYNFLSRSAAMQDRFWTGYVTRSVRESVTETRITRMVYEHLGTETAEILHTARTAGLLPEDRLMPFHRRLLRPDLPFQ</sequence>
<evidence type="ECO:0000259" key="1">
    <source>
        <dbReference type="PROSITE" id="PS50943"/>
    </source>
</evidence>
<dbReference type="AlphaFoldDB" id="A0A1H6R7Z3"/>
<accession>A0A1H6R7Z3</accession>
<dbReference type="InterPro" id="IPR001387">
    <property type="entry name" value="Cro/C1-type_HTH"/>
</dbReference>
<dbReference type="GO" id="GO:0003677">
    <property type="term" value="F:DNA binding"/>
    <property type="evidence" value="ECO:0007669"/>
    <property type="project" value="UniProtKB-KW"/>
</dbReference>
<dbReference type="SMART" id="SM00530">
    <property type="entry name" value="HTH_XRE"/>
    <property type="match status" value="1"/>
</dbReference>
<feature type="domain" description="HTH cro/C1-type" evidence="1">
    <location>
        <begin position="19"/>
        <end position="72"/>
    </location>
</feature>
<gene>
    <name evidence="2" type="ORF">SAMN05444007_101314</name>
</gene>
<dbReference type="STRING" id="1227549.SAMN05444007_101314"/>
<reference evidence="2 3" key="1">
    <citation type="submission" date="2016-10" db="EMBL/GenBank/DDBJ databases">
        <authorList>
            <person name="de Groot N.N."/>
        </authorList>
    </citation>
    <scope>NUCLEOTIDE SEQUENCE [LARGE SCALE GENOMIC DNA]</scope>
    <source>
        <strain evidence="2 3">DSM 29340</strain>
    </source>
</reference>
<proteinExistence type="predicted"/>
<organism evidence="2 3">
    <name type="scientific">Cribrihabitans marinus</name>
    <dbReference type="NCBI Taxonomy" id="1227549"/>
    <lineage>
        <taxon>Bacteria</taxon>
        <taxon>Pseudomonadati</taxon>
        <taxon>Pseudomonadota</taxon>
        <taxon>Alphaproteobacteria</taxon>
        <taxon>Rhodobacterales</taxon>
        <taxon>Paracoccaceae</taxon>
        <taxon>Cribrihabitans</taxon>
    </lineage>
</organism>
<dbReference type="Pfam" id="PF13443">
    <property type="entry name" value="HTH_26"/>
    <property type="match status" value="1"/>
</dbReference>
<dbReference type="RefSeq" id="WP_229724148.1">
    <property type="nucleotide sequence ID" value="NZ_BMGV01000001.1"/>
</dbReference>
<evidence type="ECO:0000313" key="3">
    <source>
        <dbReference type="Proteomes" id="UP000199379"/>
    </source>
</evidence>
<dbReference type="InterPro" id="IPR010982">
    <property type="entry name" value="Lambda_DNA-bd_dom_sf"/>
</dbReference>
<keyword evidence="3" id="KW-1185">Reference proteome</keyword>
<dbReference type="PROSITE" id="PS50943">
    <property type="entry name" value="HTH_CROC1"/>
    <property type="match status" value="1"/>
</dbReference>
<keyword evidence="2" id="KW-0238">DNA-binding</keyword>
<dbReference type="SUPFAM" id="SSF47413">
    <property type="entry name" value="lambda repressor-like DNA-binding domains"/>
    <property type="match status" value="1"/>
</dbReference>
<evidence type="ECO:0000313" key="2">
    <source>
        <dbReference type="EMBL" id="SEI47745.1"/>
    </source>
</evidence>
<dbReference type="Proteomes" id="UP000199379">
    <property type="component" value="Unassembled WGS sequence"/>
</dbReference>
<protein>
    <submittedName>
        <fullName evidence="2">Cro/C1-type HTH DNA-binding domain-containing protein</fullName>
    </submittedName>
</protein>
<dbReference type="Gene3D" id="1.10.260.40">
    <property type="entry name" value="lambda repressor-like DNA-binding domains"/>
    <property type="match status" value="1"/>
</dbReference>